<feature type="compositionally biased region" description="Basic residues" evidence="1">
    <location>
        <begin position="209"/>
        <end position="222"/>
    </location>
</feature>
<keyword evidence="3" id="KW-1185">Reference proteome</keyword>
<sequence>MLSRCRPNFRRPFMGLSFTVSECISGNKMEPWATLSMTRRSSRDPWELGVHQRKTSVYLNPLPDEAVAGSVVAKQFLASSAFPYVNAIRVVSVNGVPAASASKVRHELSRCNTAVLHLTLHASRYRLAEKKRRESLAADAYSASLEAAEAETPIHGSNVQKKVAPAVVTDARRRRTVPALAKEVAAGNPSPAQGARAASTPTPSPRQATRARPRGSKKRMPGKVREAPSNTRVSPTAAAVHAEMAPKRVTPEAIDPAKVATVSL</sequence>
<feature type="region of interest" description="Disordered" evidence="1">
    <location>
        <begin position="181"/>
        <end position="252"/>
    </location>
</feature>
<protein>
    <submittedName>
        <fullName evidence="2">Uncharacterized protein</fullName>
    </submittedName>
</protein>
<proteinExistence type="predicted"/>
<dbReference type="AlphaFoldDB" id="A0A3R7ME73"/>
<evidence type="ECO:0000313" key="2">
    <source>
        <dbReference type="EMBL" id="RNF13604.1"/>
    </source>
</evidence>
<name>A0A3R7ME73_9TRYP</name>
<dbReference type="OrthoDB" id="250014at2759"/>
<accession>A0A3R7ME73</accession>
<dbReference type="Proteomes" id="UP000284403">
    <property type="component" value="Unassembled WGS sequence"/>
</dbReference>
<reference evidence="2 3" key="1">
    <citation type="journal article" date="2018" name="BMC Genomics">
        <title>Genomic comparison of Trypanosoma conorhini and Trypanosoma rangeli to Trypanosoma cruzi strains of high and low virulence.</title>
        <authorList>
            <person name="Bradwell K.R."/>
            <person name="Koparde V.N."/>
            <person name="Matveyev A.V."/>
            <person name="Serrano M.G."/>
            <person name="Alves J.M."/>
            <person name="Parikh H."/>
            <person name="Huang B."/>
            <person name="Lee V."/>
            <person name="Espinosa-Alvarez O."/>
            <person name="Ortiz P.A."/>
            <person name="Costa-Martins A.G."/>
            <person name="Teixeira M.M."/>
            <person name="Buck G.A."/>
        </authorList>
    </citation>
    <scope>NUCLEOTIDE SEQUENCE [LARGE SCALE GENOMIC DNA]</scope>
    <source>
        <strain evidence="2 3">025E</strain>
    </source>
</reference>
<gene>
    <name evidence="2" type="ORF">Tco025E_06152</name>
</gene>
<evidence type="ECO:0000313" key="3">
    <source>
        <dbReference type="Proteomes" id="UP000284403"/>
    </source>
</evidence>
<dbReference type="RefSeq" id="XP_029226870.1">
    <property type="nucleotide sequence ID" value="XM_029373040.1"/>
</dbReference>
<organism evidence="2 3">
    <name type="scientific">Trypanosoma conorhini</name>
    <dbReference type="NCBI Taxonomy" id="83891"/>
    <lineage>
        <taxon>Eukaryota</taxon>
        <taxon>Discoba</taxon>
        <taxon>Euglenozoa</taxon>
        <taxon>Kinetoplastea</taxon>
        <taxon>Metakinetoplastina</taxon>
        <taxon>Trypanosomatida</taxon>
        <taxon>Trypanosomatidae</taxon>
        <taxon>Trypanosoma</taxon>
    </lineage>
</organism>
<dbReference type="EMBL" id="MKKU01000398">
    <property type="protein sequence ID" value="RNF13604.1"/>
    <property type="molecule type" value="Genomic_DNA"/>
</dbReference>
<evidence type="ECO:0000256" key="1">
    <source>
        <dbReference type="SAM" id="MobiDB-lite"/>
    </source>
</evidence>
<comment type="caution">
    <text evidence="2">The sequence shown here is derived from an EMBL/GenBank/DDBJ whole genome shotgun (WGS) entry which is preliminary data.</text>
</comment>
<dbReference type="GeneID" id="40319763"/>